<dbReference type="EMBL" id="JACEIB010000007">
    <property type="protein sequence ID" value="MBA2934745.1"/>
    <property type="molecule type" value="Genomic_DNA"/>
</dbReference>
<gene>
    <name evidence="2" type="ORF">HZF05_11620</name>
</gene>
<evidence type="ECO:0000313" key="2">
    <source>
        <dbReference type="EMBL" id="MBA2934745.1"/>
    </source>
</evidence>
<dbReference type="PANTHER" id="PTHR46832">
    <property type="entry name" value="5'-METHYLTHIOADENOSINE/S-ADENOSYLHOMOCYSTEINE NUCLEOSIDASE"/>
    <property type="match status" value="1"/>
</dbReference>
<dbReference type="GO" id="GO:0008930">
    <property type="term" value="F:methylthioadenosine nucleosidase activity"/>
    <property type="evidence" value="ECO:0007669"/>
    <property type="project" value="TreeGrafter"/>
</dbReference>
<dbReference type="PANTHER" id="PTHR46832:SF1">
    <property type="entry name" value="5'-METHYLTHIOADENOSINE_S-ADENOSYLHOMOCYSTEINE NUCLEOSIDASE"/>
    <property type="match status" value="1"/>
</dbReference>
<protein>
    <recommendedName>
        <fullName evidence="1">Nucleoside phosphorylase domain-containing protein</fullName>
    </recommendedName>
</protein>
<dbReference type="GO" id="GO:0019284">
    <property type="term" value="P:L-methionine salvage from S-adenosylmethionine"/>
    <property type="evidence" value="ECO:0007669"/>
    <property type="project" value="TreeGrafter"/>
</dbReference>
<feature type="domain" description="Nucleoside phosphorylase" evidence="1">
    <location>
        <begin position="20"/>
        <end position="206"/>
    </location>
</feature>
<reference evidence="2 3" key="1">
    <citation type="submission" date="2020-07" db="EMBL/GenBank/DDBJ databases">
        <authorList>
            <person name="Sun Q."/>
        </authorList>
    </citation>
    <scope>NUCLEOTIDE SEQUENCE [LARGE SCALE GENOMIC DNA]</scope>
    <source>
        <strain evidence="2 3">CGMCC 1.13654</strain>
    </source>
</reference>
<dbReference type="InterPro" id="IPR035994">
    <property type="entry name" value="Nucleoside_phosphorylase_sf"/>
</dbReference>
<dbReference type="RefSeq" id="WP_160366523.1">
    <property type="nucleotide sequence ID" value="NZ_JACEIB010000007.1"/>
</dbReference>
<dbReference type="SUPFAM" id="SSF53167">
    <property type="entry name" value="Purine and uridine phosphorylases"/>
    <property type="match status" value="1"/>
</dbReference>
<accession>A0A838L7S3</accession>
<dbReference type="InterPro" id="IPR000845">
    <property type="entry name" value="Nucleoside_phosphorylase_d"/>
</dbReference>
<dbReference type="GO" id="GO:0005829">
    <property type="term" value="C:cytosol"/>
    <property type="evidence" value="ECO:0007669"/>
    <property type="project" value="TreeGrafter"/>
</dbReference>
<dbReference type="Pfam" id="PF01048">
    <property type="entry name" value="PNP_UDP_1"/>
    <property type="match status" value="1"/>
</dbReference>
<organism evidence="2 3">
    <name type="scientific">Sphingomonas chungangi</name>
    <dbReference type="NCBI Taxonomy" id="2683589"/>
    <lineage>
        <taxon>Bacteria</taxon>
        <taxon>Pseudomonadati</taxon>
        <taxon>Pseudomonadota</taxon>
        <taxon>Alphaproteobacteria</taxon>
        <taxon>Sphingomonadales</taxon>
        <taxon>Sphingomonadaceae</taxon>
        <taxon>Sphingomonas</taxon>
    </lineage>
</organism>
<proteinExistence type="predicted"/>
<name>A0A838L7S3_9SPHN</name>
<dbReference type="GO" id="GO:0009116">
    <property type="term" value="P:nucleoside metabolic process"/>
    <property type="evidence" value="ECO:0007669"/>
    <property type="project" value="InterPro"/>
</dbReference>
<comment type="caution">
    <text evidence="2">The sequence shown here is derived from an EMBL/GenBank/DDBJ whole genome shotgun (WGS) entry which is preliminary data.</text>
</comment>
<dbReference type="AlphaFoldDB" id="A0A838L7S3"/>
<dbReference type="Gene3D" id="3.40.50.1580">
    <property type="entry name" value="Nucleoside phosphorylase domain"/>
    <property type="match status" value="1"/>
</dbReference>
<dbReference type="GO" id="GO:0008782">
    <property type="term" value="F:adenosylhomocysteine nucleosidase activity"/>
    <property type="evidence" value="ECO:0007669"/>
    <property type="project" value="TreeGrafter"/>
</dbReference>
<evidence type="ECO:0000259" key="1">
    <source>
        <dbReference type="Pfam" id="PF01048"/>
    </source>
</evidence>
<sequence length="253" mass="26324">MTILIATGMKSEARALARDGVIVATAGTDHARLEAELEAGVAAGATAILSMGLAGALAPLLKPGDWVVGTLSPTGMVRREWSVGAGSARPKEAKPDPRPVAQKEASAAWITRIAAILPGAVVGRIHADGEMVITAAQKENLHFTERALACDMESHIAARVAQRHHLPFAVARVISDEADRSLPLAAQVAMAPDGGVRIGVVLLALLKRPWQLFALIGLALATASAMRALASGYRSLAEDGFGKPTPDQTIRSS</sequence>
<evidence type="ECO:0000313" key="3">
    <source>
        <dbReference type="Proteomes" id="UP000570166"/>
    </source>
</evidence>
<keyword evidence="3" id="KW-1185">Reference proteome</keyword>
<dbReference type="Proteomes" id="UP000570166">
    <property type="component" value="Unassembled WGS sequence"/>
</dbReference>